<sequence length="98" mass="11077">DVQQGLNHLSNKQQGLSNSKDVQQGLNNSIDVQKGHSNNTNNNTNDKDYKVIRIGRSIISIKKKCINNRYLRGVNTCVNHTTNKQRDVNTSTSNYKMC</sequence>
<comment type="caution">
    <text evidence="2">The sequence shown here is derived from an EMBL/GenBank/DDBJ whole genome shotgun (WGS) entry which is preliminary data.</text>
</comment>
<name>A0A4Q9LR81_9MICR</name>
<keyword evidence="3" id="KW-1185">Reference proteome</keyword>
<accession>A0A4Q9LR81</accession>
<feature type="region of interest" description="Disordered" evidence="1">
    <location>
        <begin position="1"/>
        <end position="48"/>
    </location>
</feature>
<dbReference type="AlphaFoldDB" id="A0A4Q9LR81"/>
<protein>
    <submittedName>
        <fullName evidence="2">Uncharacterized protein</fullName>
    </submittedName>
</protein>
<dbReference type="VEuPathDB" id="MicrosporidiaDB:CWI38_1560p0010"/>
<feature type="compositionally biased region" description="Polar residues" evidence="1">
    <location>
        <begin position="1"/>
        <end position="37"/>
    </location>
</feature>
<proteinExistence type="predicted"/>
<gene>
    <name evidence="2" type="ORF">CWI38_1560p0010</name>
</gene>
<evidence type="ECO:0000313" key="2">
    <source>
        <dbReference type="EMBL" id="TBU10767.1"/>
    </source>
</evidence>
<dbReference type="EMBL" id="PITK01001560">
    <property type="protein sequence ID" value="TBU10767.1"/>
    <property type="molecule type" value="Genomic_DNA"/>
</dbReference>
<evidence type="ECO:0000313" key="3">
    <source>
        <dbReference type="Proteomes" id="UP000292282"/>
    </source>
</evidence>
<reference evidence="2 3" key="1">
    <citation type="submission" date="2017-12" db="EMBL/GenBank/DDBJ databases">
        <authorList>
            <person name="Pombert J.-F."/>
            <person name="Haag K.L."/>
            <person name="Ebert D."/>
        </authorList>
    </citation>
    <scope>NUCLEOTIDE SEQUENCE [LARGE SCALE GENOMIC DNA]</scope>
    <source>
        <strain evidence="2">IL-G-3</strain>
    </source>
</reference>
<feature type="non-terminal residue" evidence="2">
    <location>
        <position position="1"/>
    </location>
</feature>
<dbReference type="Proteomes" id="UP000292282">
    <property type="component" value="Unassembled WGS sequence"/>
</dbReference>
<organism evidence="2 3">
    <name type="scientific">Hamiltosporidium tvaerminnensis</name>
    <dbReference type="NCBI Taxonomy" id="1176355"/>
    <lineage>
        <taxon>Eukaryota</taxon>
        <taxon>Fungi</taxon>
        <taxon>Fungi incertae sedis</taxon>
        <taxon>Microsporidia</taxon>
        <taxon>Dubosqiidae</taxon>
        <taxon>Hamiltosporidium</taxon>
    </lineage>
</organism>
<evidence type="ECO:0000256" key="1">
    <source>
        <dbReference type="SAM" id="MobiDB-lite"/>
    </source>
</evidence>